<protein>
    <submittedName>
        <fullName evidence="5">Uridine nucleosidase</fullName>
    </submittedName>
</protein>
<dbReference type="InterPro" id="IPR023186">
    <property type="entry name" value="IUNH"/>
</dbReference>
<keyword evidence="6" id="KW-1185">Reference proteome</keyword>
<comment type="similarity">
    <text evidence="1">Belongs to the IUNH family.</text>
</comment>
<dbReference type="InterPro" id="IPR036452">
    <property type="entry name" value="Ribo_hydro-like"/>
</dbReference>
<dbReference type="GO" id="GO:0008477">
    <property type="term" value="F:purine nucleosidase activity"/>
    <property type="evidence" value="ECO:0007669"/>
    <property type="project" value="TreeGrafter"/>
</dbReference>
<comment type="caution">
    <text evidence="5">The sequence shown here is derived from an EMBL/GenBank/DDBJ whole genome shotgun (WGS) entry which is preliminary data.</text>
</comment>
<dbReference type="GO" id="GO:0006152">
    <property type="term" value="P:purine nucleoside catabolic process"/>
    <property type="evidence" value="ECO:0007669"/>
    <property type="project" value="TreeGrafter"/>
</dbReference>
<evidence type="ECO:0000313" key="6">
    <source>
        <dbReference type="Proteomes" id="UP001203297"/>
    </source>
</evidence>
<dbReference type="GO" id="GO:0005829">
    <property type="term" value="C:cytosol"/>
    <property type="evidence" value="ECO:0007669"/>
    <property type="project" value="TreeGrafter"/>
</dbReference>
<dbReference type="Proteomes" id="UP001203297">
    <property type="component" value="Unassembled WGS sequence"/>
</dbReference>
<dbReference type="SUPFAM" id="SSF53590">
    <property type="entry name" value="Nucleoside hydrolase"/>
    <property type="match status" value="1"/>
</dbReference>
<evidence type="ECO:0000313" key="5">
    <source>
        <dbReference type="EMBL" id="KAI0307001.1"/>
    </source>
</evidence>
<dbReference type="PANTHER" id="PTHR12304">
    <property type="entry name" value="INOSINE-URIDINE PREFERRING NUCLEOSIDE HYDROLASE"/>
    <property type="match status" value="1"/>
</dbReference>
<sequence length="315" mass="33935">MNYIWLDCDPGHDDATAILLAIHCSNIRLLGVSTVHGNTTAENTKINASRCLHAFAAPADIKVYGGAIKPLLRPTRHDPEIHGPDGLGGVEGLPSADSSLVRTRIDHRPAIEAIAGALRRTWNDSAGVKVTIVASGPLTNIALFVSVYPDLLDAIERIVFMGGGIGVGNRSAVAEFNILCDPEAAQIVLNAPVPKTMIPLNVTHKAIVTNSLHNKLINNSLTHEAQSELASSQLRHTLSTLISFFKESYKSTFGFLDGPPLHDALTIAYVARPELFTRLRGIHTTGETIAAFFDFFLDCVAKCDRVSPLNQKCTS</sequence>
<feature type="domain" description="Inosine/uridine-preferring nucleoside hydrolase" evidence="4">
    <location>
        <begin position="4"/>
        <end position="291"/>
    </location>
</feature>
<dbReference type="InterPro" id="IPR001910">
    <property type="entry name" value="Inosine/uridine_hydrolase_dom"/>
</dbReference>
<dbReference type="EMBL" id="WTXG01000002">
    <property type="protein sequence ID" value="KAI0307001.1"/>
    <property type="molecule type" value="Genomic_DNA"/>
</dbReference>
<proteinExistence type="inferred from homology"/>
<evidence type="ECO:0000256" key="2">
    <source>
        <dbReference type="ARBA" id="ARBA00022801"/>
    </source>
</evidence>
<keyword evidence="2" id="KW-0378">Hydrolase</keyword>
<dbReference type="Pfam" id="PF01156">
    <property type="entry name" value="IU_nuc_hydro"/>
    <property type="match status" value="1"/>
</dbReference>
<accession>A0AAD4MAX7</accession>
<dbReference type="AlphaFoldDB" id="A0AAD4MAX7"/>
<evidence type="ECO:0000256" key="1">
    <source>
        <dbReference type="ARBA" id="ARBA00009176"/>
    </source>
</evidence>
<name>A0AAD4MAX7_9AGAM</name>
<evidence type="ECO:0000256" key="3">
    <source>
        <dbReference type="ARBA" id="ARBA00023295"/>
    </source>
</evidence>
<dbReference type="Gene3D" id="3.90.245.10">
    <property type="entry name" value="Ribonucleoside hydrolase-like"/>
    <property type="match status" value="1"/>
</dbReference>
<organism evidence="5 6">
    <name type="scientific">Multifurca ochricompacta</name>
    <dbReference type="NCBI Taxonomy" id="376703"/>
    <lineage>
        <taxon>Eukaryota</taxon>
        <taxon>Fungi</taxon>
        <taxon>Dikarya</taxon>
        <taxon>Basidiomycota</taxon>
        <taxon>Agaricomycotina</taxon>
        <taxon>Agaricomycetes</taxon>
        <taxon>Russulales</taxon>
        <taxon>Russulaceae</taxon>
        <taxon>Multifurca</taxon>
    </lineage>
</organism>
<dbReference type="PANTHER" id="PTHR12304:SF4">
    <property type="entry name" value="URIDINE NUCLEOSIDASE"/>
    <property type="match status" value="1"/>
</dbReference>
<keyword evidence="3" id="KW-0326">Glycosidase</keyword>
<gene>
    <name evidence="5" type="ORF">B0F90DRAFT_1807715</name>
</gene>
<evidence type="ECO:0000259" key="4">
    <source>
        <dbReference type="Pfam" id="PF01156"/>
    </source>
</evidence>
<reference evidence="5" key="1">
    <citation type="journal article" date="2022" name="New Phytol.">
        <title>Evolutionary transition to the ectomycorrhizal habit in the genomes of a hyperdiverse lineage of mushroom-forming fungi.</title>
        <authorList>
            <person name="Looney B."/>
            <person name="Miyauchi S."/>
            <person name="Morin E."/>
            <person name="Drula E."/>
            <person name="Courty P.E."/>
            <person name="Kohler A."/>
            <person name="Kuo A."/>
            <person name="LaButti K."/>
            <person name="Pangilinan J."/>
            <person name="Lipzen A."/>
            <person name="Riley R."/>
            <person name="Andreopoulos W."/>
            <person name="He G."/>
            <person name="Johnson J."/>
            <person name="Nolan M."/>
            <person name="Tritt A."/>
            <person name="Barry K.W."/>
            <person name="Grigoriev I.V."/>
            <person name="Nagy L.G."/>
            <person name="Hibbett D."/>
            <person name="Henrissat B."/>
            <person name="Matheny P.B."/>
            <person name="Labbe J."/>
            <person name="Martin F.M."/>
        </authorList>
    </citation>
    <scope>NUCLEOTIDE SEQUENCE</scope>
    <source>
        <strain evidence="5">BPL690</strain>
    </source>
</reference>